<feature type="domain" description="Histidine kinase" evidence="20">
    <location>
        <begin position="956"/>
        <end position="1176"/>
    </location>
</feature>
<dbReference type="Pfam" id="PF00512">
    <property type="entry name" value="HisKA"/>
    <property type="match status" value="1"/>
</dbReference>
<keyword evidence="8 19" id="KW-0812">Transmembrane</keyword>
<feature type="domain" description="PAS" evidence="22">
    <location>
        <begin position="424"/>
        <end position="494"/>
    </location>
</feature>
<evidence type="ECO:0000313" key="26">
    <source>
        <dbReference type="Proteomes" id="UP000004200"/>
    </source>
</evidence>
<keyword evidence="12 19" id="KW-1133">Transmembrane helix</keyword>
<dbReference type="EC" id="2.7.13.3" evidence="3"/>
<reference evidence="25 26" key="1">
    <citation type="submission" date="2011-06" db="EMBL/GenBank/DDBJ databases">
        <title>The draft genome of Thiorhodococcus drewsii AZ1.</title>
        <authorList>
            <consortium name="US DOE Joint Genome Institute (JGI-PGF)"/>
            <person name="Lucas S."/>
            <person name="Han J."/>
            <person name="Lapidus A."/>
            <person name="Cheng J.-F."/>
            <person name="Goodwin L."/>
            <person name="Pitluck S."/>
            <person name="Peters L."/>
            <person name="Land M.L."/>
            <person name="Hauser L."/>
            <person name="Vogl K."/>
            <person name="Liu Z."/>
            <person name="Imhoff J."/>
            <person name="Thiel V."/>
            <person name="Frigaard N.-U."/>
            <person name="Bryant D.A."/>
            <person name="Woyke T.J."/>
        </authorList>
    </citation>
    <scope>NUCLEOTIDE SEQUENCE [LARGE SCALE GENOMIC DNA]</scope>
    <source>
        <strain evidence="25 26">AZ1</strain>
    </source>
</reference>
<dbReference type="SMART" id="SM00086">
    <property type="entry name" value="PAC"/>
    <property type="match status" value="4"/>
</dbReference>
<dbReference type="CDD" id="cd00082">
    <property type="entry name" value="HisKA"/>
    <property type="match status" value="1"/>
</dbReference>
<dbReference type="Pfam" id="PF01627">
    <property type="entry name" value="Hpt"/>
    <property type="match status" value="1"/>
</dbReference>
<comment type="subunit">
    <text evidence="15">At low DSF concentrations, interacts with RpfF.</text>
</comment>
<dbReference type="InterPro" id="IPR004358">
    <property type="entry name" value="Sig_transdc_His_kin-like_C"/>
</dbReference>
<dbReference type="SUPFAM" id="SSF47384">
    <property type="entry name" value="Homodimeric domain of signal transducing histidine kinase"/>
    <property type="match status" value="1"/>
</dbReference>
<dbReference type="GO" id="GO:0000155">
    <property type="term" value="F:phosphorelay sensor kinase activity"/>
    <property type="evidence" value="ECO:0007669"/>
    <property type="project" value="InterPro"/>
</dbReference>
<evidence type="ECO:0000256" key="13">
    <source>
        <dbReference type="ARBA" id="ARBA00023012"/>
    </source>
</evidence>
<feature type="domain" description="PAS" evidence="22">
    <location>
        <begin position="815"/>
        <end position="893"/>
    </location>
</feature>
<feature type="domain" description="Response regulatory" evidence="21">
    <location>
        <begin position="1204"/>
        <end position="1320"/>
    </location>
</feature>
<keyword evidence="5" id="KW-0997">Cell inner membrane</keyword>
<dbReference type="InterPro" id="IPR036097">
    <property type="entry name" value="HisK_dim/P_sf"/>
</dbReference>
<dbReference type="InterPro" id="IPR011006">
    <property type="entry name" value="CheY-like_superfamily"/>
</dbReference>
<dbReference type="CDD" id="cd00088">
    <property type="entry name" value="HPT"/>
    <property type="match status" value="1"/>
</dbReference>
<evidence type="ECO:0000256" key="17">
    <source>
        <dbReference type="PROSITE-ProRule" id="PRU00110"/>
    </source>
</evidence>
<dbReference type="PROSITE" id="PS50894">
    <property type="entry name" value="HPT"/>
    <property type="match status" value="1"/>
</dbReference>
<dbReference type="InterPro" id="IPR013655">
    <property type="entry name" value="PAS_fold_3"/>
</dbReference>
<dbReference type="InterPro" id="IPR005467">
    <property type="entry name" value="His_kinase_dom"/>
</dbReference>
<dbReference type="SUPFAM" id="SSF52172">
    <property type="entry name" value="CheY-like"/>
    <property type="match status" value="1"/>
</dbReference>
<keyword evidence="7" id="KW-0808">Transferase</keyword>
<keyword evidence="26" id="KW-1185">Reference proteome</keyword>
<evidence type="ECO:0000256" key="8">
    <source>
        <dbReference type="ARBA" id="ARBA00022692"/>
    </source>
</evidence>
<comment type="caution">
    <text evidence="25">The sequence shown here is derived from an EMBL/GenBank/DDBJ whole genome shotgun (WGS) entry which is preliminary data.</text>
</comment>
<evidence type="ECO:0000259" key="23">
    <source>
        <dbReference type="PROSITE" id="PS50113"/>
    </source>
</evidence>
<dbReference type="PANTHER" id="PTHR43047:SF78">
    <property type="entry name" value="SENSORY_REGULATORY PROTEIN RPFC"/>
    <property type="match status" value="1"/>
</dbReference>
<evidence type="ECO:0000259" key="20">
    <source>
        <dbReference type="PROSITE" id="PS50109"/>
    </source>
</evidence>
<name>G2E4T5_9GAMM</name>
<dbReference type="SUPFAM" id="SSF47226">
    <property type="entry name" value="Histidine-containing phosphotransfer domain, HPT domain"/>
    <property type="match status" value="1"/>
</dbReference>
<feature type="modified residue" description="Phosphohistidine" evidence="17">
    <location>
        <position position="1405"/>
    </location>
</feature>
<comment type="subcellular location">
    <subcellularLocation>
        <location evidence="2">Cell inner membrane</location>
        <topology evidence="2">Multi-pass membrane protein</topology>
    </subcellularLocation>
</comment>
<feature type="transmembrane region" description="Helical" evidence="19">
    <location>
        <begin position="91"/>
        <end position="112"/>
    </location>
</feature>
<sequence>MSSDSDSQISHIPRGGIVLVVLVYAVFAGAWILFSDPLLGWLLKTPGRFILISSLKGGVFVIVSSGLLYVVMRRMFRRPFVGSGNEPQGSLTLPMVLLSVAVLSFTVGAILLDVRQHKESTAENLKTIAELKTTQLADWLDERHGDAEFLRSSMSGSDRSLLLGLEQGEAVVGNMHLLDRMREFSHLNSISNVVVTDLKGEVLLASEPLSHPLSSRLVRVIGEASTSQAISLFGPYWDREGRVHLDFIVPLPAESADTPGLVVVLHSDPAAYLYPALQIWPLPTQTGETLLFRVEGDQVQFLNPLRHRDDDAGLFYLPLKDERLLAARYGRNGRLLGTGLEGLDYRGAPAMGYAMAVPWTDWILLVKVDLAEVYADAVGSGIWIALAGLLALLMVTSGAFMLRQRQQLEWAERLHRSQSERLNALNLLDAIVDGSSDAIFAKDLEGRYILFNQAAADFVGRASEEVVGFTDDALFSSEQSARIRQHDRSVIEAGCIQSFHEYLDTAQGPRAFLAIKGPLLDAQGTVIGMFGVSRDITELDRINRELSEETARRQALIESSRDGILVLDQSYRIIEANGRFAEMLGYASQEVVGLGIWDIDTRFSEREIRERFVDHSSPHVQFESRHRRKDGSEYDVEVSTSSVVWGVDNLVLCICRDITDRRRAEQLLRDTNQLLAEMSSIAHIGAWEFDLVTGEGTWTDEVAHIHGLDPDHPTNLQLGLSFFEGEQRDRVEAAIEAVVSQGQAYDLELELHAADGQVKWVRNIGRPVYEDGRMVKVRGSIQDVTEMKRASQEIERYRHHLEELVDTRTAELRRQSQSLRAIIDNIPHMIWLKDRDGRFLAANRAMGEAMERPINELIGKTDLDLWPISFAERYRADDDRVMASGQRITVEESFPNQSESFNETLKAPVLDDDGSVWGTVGFSRDIRAQKETERAREAAREEAEAANRAKSTFLANMSHEIRTPMNAIVGLTFLLRQGGVTHEQADRLAKIDSAAQHLLSIVNDILDLSKIESGRLELEQTDFALSSILDNACSMIADQARSKGVAIEVDPGDVPKWLRGDPTRLRQALLNYVGNAIKFTDQGRILLRCRLVEKREYACLVRFEVSDSGIGIASSELPRLFSPFAQADVSTTRKHGGTGLGLAITRRLALLMGGDAGVASEQGRGSTFWFTARLGLGHAVSAEAKPSERDNADAVLRARYSGARLLLVEDNFINQEVALELLHAVSLSVDIAENGQEAVERVGSGDYALVLMDVQMPVMDGLEATRRIRAAGTHAGRPILAMTANAFDEDRQACLRAGMDDFVPKPVEPSALYASLVKWLSQDAGEADASNGMPVDAESAAAGAVDSFVGIEGLDTVRGLAAVRGQTRVYRRLLGLFAQSHGADMERLSAFLEAGEMHEARRLAHALKGASATLGADRLSGLAAGIETALRQGADKEDLEASIREADLVMKRLVESIETFGERSSTFESVVADSERLHSVLNELETLLLEDDSRAVQFARDSRLLLREGLGETFDGLMSQIESFDFDFALAALRAARHLVDPDLPAK</sequence>
<evidence type="ECO:0000256" key="3">
    <source>
        <dbReference type="ARBA" id="ARBA00012438"/>
    </source>
</evidence>
<dbReference type="Gene3D" id="2.10.70.100">
    <property type="match status" value="1"/>
</dbReference>
<dbReference type="OrthoDB" id="9810730at2"/>
<dbReference type="SUPFAM" id="SSF55785">
    <property type="entry name" value="PYP-like sensor domain (PAS domain)"/>
    <property type="match status" value="4"/>
</dbReference>
<evidence type="ECO:0000256" key="7">
    <source>
        <dbReference type="ARBA" id="ARBA00022679"/>
    </source>
</evidence>
<evidence type="ECO:0000313" key="25">
    <source>
        <dbReference type="EMBL" id="EGV29106.1"/>
    </source>
</evidence>
<dbReference type="PROSITE" id="PS50113">
    <property type="entry name" value="PAC"/>
    <property type="match status" value="3"/>
</dbReference>
<feature type="domain" description="HPt" evidence="24">
    <location>
        <begin position="1366"/>
        <end position="1467"/>
    </location>
</feature>
<keyword evidence="14 19" id="KW-0472">Membrane</keyword>
<dbReference type="InterPro" id="IPR008207">
    <property type="entry name" value="Sig_transdc_His_kin_Hpt_dom"/>
</dbReference>
<dbReference type="SMART" id="SM00387">
    <property type="entry name" value="HATPase_c"/>
    <property type="match status" value="1"/>
</dbReference>
<evidence type="ECO:0000256" key="4">
    <source>
        <dbReference type="ARBA" id="ARBA00022475"/>
    </source>
</evidence>
<dbReference type="InterPro" id="IPR036641">
    <property type="entry name" value="HPT_dom_sf"/>
</dbReference>
<evidence type="ECO:0000256" key="14">
    <source>
        <dbReference type="ARBA" id="ARBA00023136"/>
    </source>
</evidence>
<dbReference type="InterPro" id="IPR003661">
    <property type="entry name" value="HisK_dim/P_dom"/>
</dbReference>
<proteinExistence type="predicted"/>
<dbReference type="CDD" id="cd17546">
    <property type="entry name" value="REC_hyHK_CKI1_RcsC-like"/>
    <property type="match status" value="1"/>
</dbReference>
<evidence type="ECO:0000256" key="11">
    <source>
        <dbReference type="ARBA" id="ARBA00022840"/>
    </source>
</evidence>
<evidence type="ECO:0000256" key="19">
    <source>
        <dbReference type="SAM" id="Phobius"/>
    </source>
</evidence>
<dbReference type="PATRIC" id="fig|765913.3.peg.3364"/>
<dbReference type="PANTHER" id="PTHR43047">
    <property type="entry name" value="TWO-COMPONENT HISTIDINE PROTEIN KINASE"/>
    <property type="match status" value="1"/>
</dbReference>
<evidence type="ECO:0000256" key="12">
    <source>
        <dbReference type="ARBA" id="ARBA00022989"/>
    </source>
</evidence>
<dbReference type="InterPro" id="IPR003594">
    <property type="entry name" value="HATPase_dom"/>
</dbReference>
<dbReference type="SMART" id="SM00091">
    <property type="entry name" value="PAS"/>
    <property type="match status" value="3"/>
</dbReference>
<evidence type="ECO:0000259" key="22">
    <source>
        <dbReference type="PROSITE" id="PS50112"/>
    </source>
</evidence>
<comment type="catalytic activity">
    <reaction evidence="1">
        <text>ATP + protein L-histidine = ADP + protein N-phospho-L-histidine.</text>
        <dbReference type="EC" id="2.7.13.3"/>
    </reaction>
</comment>
<evidence type="ECO:0000256" key="2">
    <source>
        <dbReference type="ARBA" id="ARBA00004429"/>
    </source>
</evidence>
<dbReference type="SUPFAM" id="SSF55874">
    <property type="entry name" value="ATPase domain of HSP90 chaperone/DNA topoisomerase II/histidine kinase"/>
    <property type="match status" value="1"/>
</dbReference>
<evidence type="ECO:0000256" key="16">
    <source>
        <dbReference type="ARBA" id="ARBA00068150"/>
    </source>
</evidence>
<dbReference type="Gene3D" id="1.10.287.130">
    <property type="match status" value="1"/>
</dbReference>
<dbReference type="InterPro" id="IPR001789">
    <property type="entry name" value="Sig_transdc_resp-reg_receiver"/>
</dbReference>
<dbReference type="Pfam" id="PF08448">
    <property type="entry name" value="PAS_4"/>
    <property type="match status" value="2"/>
</dbReference>
<evidence type="ECO:0000256" key="6">
    <source>
        <dbReference type="ARBA" id="ARBA00022553"/>
    </source>
</evidence>
<dbReference type="Gene3D" id="1.20.120.160">
    <property type="entry name" value="HPT domain"/>
    <property type="match status" value="1"/>
</dbReference>
<dbReference type="FunFam" id="3.30.565.10:FF:000010">
    <property type="entry name" value="Sensor histidine kinase RcsC"/>
    <property type="match status" value="1"/>
</dbReference>
<evidence type="ECO:0000259" key="24">
    <source>
        <dbReference type="PROSITE" id="PS50894"/>
    </source>
</evidence>
<keyword evidence="10 25" id="KW-0418">Kinase</keyword>
<dbReference type="Pfam" id="PF13426">
    <property type="entry name" value="PAS_9"/>
    <property type="match status" value="1"/>
</dbReference>
<dbReference type="InterPro" id="IPR000700">
    <property type="entry name" value="PAS-assoc_C"/>
</dbReference>
<dbReference type="EMBL" id="AFWT01000027">
    <property type="protein sequence ID" value="EGV29106.1"/>
    <property type="molecule type" value="Genomic_DNA"/>
</dbReference>
<evidence type="ECO:0000256" key="9">
    <source>
        <dbReference type="ARBA" id="ARBA00022741"/>
    </source>
</evidence>
<evidence type="ECO:0000256" key="10">
    <source>
        <dbReference type="ARBA" id="ARBA00022777"/>
    </source>
</evidence>
<keyword evidence="13" id="KW-0902">Two-component regulatory system</keyword>
<dbReference type="STRING" id="765913.ThidrDRAFT_3298"/>
<dbReference type="Pfam" id="PF08447">
    <property type="entry name" value="PAS_3"/>
    <property type="match status" value="1"/>
</dbReference>
<evidence type="ECO:0000259" key="21">
    <source>
        <dbReference type="PROSITE" id="PS50110"/>
    </source>
</evidence>
<dbReference type="SMART" id="SM00073">
    <property type="entry name" value="HPT"/>
    <property type="match status" value="1"/>
</dbReference>
<feature type="transmembrane region" description="Helical" evidence="19">
    <location>
        <begin position="12"/>
        <end position="34"/>
    </location>
</feature>
<feature type="transmembrane region" description="Helical" evidence="19">
    <location>
        <begin position="49"/>
        <end position="71"/>
    </location>
</feature>
<dbReference type="PROSITE" id="PS50109">
    <property type="entry name" value="HIS_KIN"/>
    <property type="match status" value="1"/>
</dbReference>
<dbReference type="Proteomes" id="UP000004200">
    <property type="component" value="Unassembled WGS sequence"/>
</dbReference>
<protein>
    <recommendedName>
        <fullName evidence="16">Sensory/regulatory protein RpfC</fullName>
        <ecNumber evidence="3">2.7.13.3</ecNumber>
    </recommendedName>
</protein>
<dbReference type="SMART" id="SM00388">
    <property type="entry name" value="HisKA"/>
    <property type="match status" value="1"/>
</dbReference>
<dbReference type="CDD" id="cd16922">
    <property type="entry name" value="HATPase_EvgS-ArcB-TorS-like"/>
    <property type="match status" value="1"/>
</dbReference>
<evidence type="ECO:0000256" key="5">
    <source>
        <dbReference type="ARBA" id="ARBA00022519"/>
    </source>
</evidence>
<dbReference type="GO" id="GO:0005886">
    <property type="term" value="C:plasma membrane"/>
    <property type="evidence" value="ECO:0007669"/>
    <property type="project" value="UniProtKB-SubCell"/>
</dbReference>
<dbReference type="PROSITE" id="PS50110">
    <property type="entry name" value="RESPONSE_REGULATORY"/>
    <property type="match status" value="1"/>
</dbReference>
<keyword evidence="4" id="KW-1003">Cell membrane</keyword>
<dbReference type="InterPro" id="IPR013656">
    <property type="entry name" value="PAS_4"/>
</dbReference>
<dbReference type="PROSITE" id="PS50112">
    <property type="entry name" value="PAS"/>
    <property type="match status" value="3"/>
</dbReference>
<dbReference type="Gene3D" id="3.30.565.10">
    <property type="entry name" value="Histidine kinase-like ATPase, C-terminal domain"/>
    <property type="match status" value="1"/>
</dbReference>
<dbReference type="PRINTS" id="PR00344">
    <property type="entry name" value="BCTRLSENSOR"/>
</dbReference>
<dbReference type="GO" id="GO:0005524">
    <property type="term" value="F:ATP binding"/>
    <property type="evidence" value="ECO:0007669"/>
    <property type="project" value="UniProtKB-KW"/>
</dbReference>
<dbReference type="RefSeq" id="WP_007042011.1">
    <property type="nucleotide sequence ID" value="NZ_AFWT01000027.1"/>
</dbReference>
<dbReference type="FunFam" id="1.10.287.130:FF:000002">
    <property type="entry name" value="Two-component osmosensing histidine kinase"/>
    <property type="match status" value="1"/>
</dbReference>
<dbReference type="SMART" id="SM00448">
    <property type="entry name" value="REC"/>
    <property type="match status" value="1"/>
</dbReference>
<dbReference type="Pfam" id="PF02518">
    <property type="entry name" value="HATPase_c"/>
    <property type="match status" value="1"/>
</dbReference>
<dbReference type="Pfam" id="PF00072">
    <property type="entry name" value="Response_reg"/>
    <property type="match status" value="1"/>
</dbReference>
<keyword evidence="11" id="KW-0067">ATP-binding</keyword>
<gene>
    <name evidence="25" type="ORF">ThidrDRAFT_3298</name>
</gene>
<dbReference type="eggNOG" id="COG3829">
    <property type="taxonomic scope" value="Bacteria"/>
</dbReference>
<evidence type="ECO:0000256" key="15">
    <source>
        <dbReference type="ARBA" id="ARBA00064003"/>
    </source>
</evidence>
<evidence type="ECO:0000256" key="18">
    <source>
        <dbReference type="PROSITE-ProRule" id="PRU00169"/>
    </source>
</evidence>
<evidence type="ECO:0000256" key="1">
    <source>
        <dbReference type="ARBA" id="ARBA00000085"/>
    </source>
</evidence>
<organism evidence="25 26">
    <name type="scientific">Thiorhodococcus drewsii AZ1</name>
    <dbReference type="NCBI Taxonomy" id="765913"/>
    <lineage>
        <taxon>Bacteria</taxon>
        <taxon>Pseudomonadati</taxon>
        <taxon>Pseudomonadota</taxon>
        <taxon>Gammaproteobacteria</taxon>
        <taxon>Chromatiales</taxon>
        <taxon>Chromatiaceae</taxon>
        <taxon>Thiorhodococcus</taxon>
    </lineage>
</organism>
<feature type="domain" description="PAC" evidence="23">
    <location>
        <begin position="745"/>
        <end position="796"/>
    </location>
</feature>
<feature type="modified residue" description="4-aspartylphosphate" evidence="18">
    <location>
        <position position="1253"/>
    </location>
</feature>
<accession>G2E4T5</accession>
<dbReference type="Gene3D" id="3.30.450.20">
    <property type="entry name" value="PAS domain"/>
    <property type="match status" value="4"/>
</dbReference>
<dbReference type="InterPro" id="IPR001610">
    <property type="entry name" value="PAC"/>
</dbReference>
<keyword evidence="6 18" id="KW-0597">Phosphoprotein</keyword>
<feature type="domain" description="PAS" evidence="22">
    <location>
        <begin position="549"/>
        <end position="593"/>
    </location>
</feature>
<dbReference type="eggNOG" id="COG2205">
    <property type="taxonomic scope" value="Bacteria"/>
</dbReference>
<dbReference type="InterPro" id="IPR035965">
    <property type="entry name" value="PAS-like_dom_sf"/>
</dbReference>
<feature type="domain" description="PAC" evidence="23">
    <location>
        <begin position="620"/>
        <end position="670"/>
    </location>
</feature>
<dbReference type="InterPro" id="IPR000014">
    <property type="entry name" value="PAS"/>
</dbReference>
<keyword evidence="9" id="KW-0547">Nucleotide-binding</keyword>
<feature type="domain" description="PAC" evidence="23">
    <location>
        <begin position="497"/>
        <end position="548"/>
    </location>
</feature>
<dbReference type="NCBIfam" id="TIGR00229">
    <property type="entry name" value="sensory_box"/>
    <property type="match status" value="4"/>
</dbReference>
<dbReference type="InterPro" id="IPR036890">
    <property type="entry name" value="HATPase_C_sf"/>
</dbReference>
<dbReference type="Gene3D" id="3.40.50.2300">
    <property type="match status" value="1"/>
</dbReference>
<dbReference type="CDD" id="cd00130">
    <property type="entry name" value="PAS"/>
    <property type="match status" value="4"/>
</dbReference>